<dbReference type="RefSeq" id="WP_075667150.1">
    <property type="nucleotide sequence ID" value="NZ_CP019030.1"/>
</dbReference>
<evidence type="ECO:0000313" key="1">
    <source>
        <dbReference type="EMBL" id="APU45312.1"/>
    </source>
</evidence>
<dbReference type="EMBL" id="CP019030">
    <property type="protein sequence ID" value="APU45312.1"/>
    <property type="molecule type" value="Genomic_DNA"/>
</dbReference>
<sequence length="60" mass="6867">MQIKIKGTPDEIKKLLAIGQDSQQLDAKKLYKHMTNDLAAKEITKEPISPYHFRSLDAKK</sequence>
<organism evidence="1 2">
    <name type="scientific">Limosilactobacillus fermentum</name>
    <name type="common">Lactobacillus fermentum</name>
    <dbReference type="NCBI Taxonomy" id="1613"/>
    <lineage>
        <taxon>Bacteria</taxon>
        <taxon>Bacillati</taxon>
        <taxon>Bacillota</taxon>
        <taxon>Bacilli</taxon>
        <taxon>Lactobacillales</taxon>
        <taxon>Lactobacillaceae</taxon>
        <taxon>Limosilactobacillus</taxon>
    </lineage>
</organism>
<evidence type="ECO:0000313" key="2">
    <source>
        <dbReference type="Proteomes" id="UP000185427"/>
    </source>
</evidence>
<protein>
    <submittedName>
        <fullName evidence="1">Uncharacterized protein</fullName>
    </submittedName>
</protein>
<dbReference type="AlphaFoldDB" id="A0A1L7GTG2"/>
<name>A0A1L7GTG2_LIMFE</name>
<gene>
    <name evidence="1" type="ORF">BUW47_02125</name>
</gene>
<reference evidence="1 2" key="1">
    <citation type="submission" date="2016-12" db="EMBL/GenBank/DDBJ databases">
        <title>Complete Genome Sequence of Lactobacillus fermentum Strain SNUV175, a Probiotic for Treatment of Bacterial Vaginosis.</title>
        <authorList>
            <person name="Lee S."/>
            <person name="You H.J."/>
            <person name="Kwon B."/>
            <person name="Ko G."/>
        </authorList>
    </citation>
    <scope>NUCLEOTIDE SEQUENCE [LARGE SCALE GENOMIC DNA]</scope>
    <source>
        <strain evidence="1 2">SNUV175</strain>
    </source>
</reference>
<dbReference type="Proteomes" id="UP000185427">
    <property type="component" value="Chromosome"/>
</dbReference>
<proteinExistence type="predicted"/>
<accession>A0A1L7GTG2</accession>